<reference evidence="4 5" key="1">
    <citation type="submission" date="2020-03" db="EMBL/GenBank/DDBJ databases">
        <title>Complete genome sequence of Monaibacterium sp. ALG8 with diverse plasmids.</title>
        <authorList>
            <person name="Sun C."/>
        </authorList>
    </citation>
    <scope>NUCLEOTIDE SEQUENCE [LARGE SCALE GENOMIC DNA]</scope>
    <source>
        <strain evidence="4 5">ALG8</strain>
    </source>
</reference>
<dbReference type="Proteomes" id="UP000500791">
    <property type="component" value="Chromosome"/>
</dbReference>
<dbReference type="Gene3D" id="3.20.20.140">
    <property type="entry name" value="Metal-dependent hydrolases"/>
    <property type="match status" value="1"/>
</dbReference>
<dbReference type="PANTHER" id="PTHR11113:SF14">
    <property type="entry name" value="N-ACETYLGLUCOSAMINE-6-PHOSPHATE DEACETYLASE"/>
    <property type="match status" value="1"/>
</dbReference>
<dbReference type="InterPro" id="IPR013108">
    <property type="entry name" value="Amidohydro_3"/>
</dbReference>
<feature type="domain" description="Amidohydrolase 3" evidence="3">
    <location>
        <begin position="341"/>
        <end position="383"/>
    </location>
</feature>
<name>A0A6G7VH76_9RHOB</name>
<dbReference type="EMBL" id="CP049811">
    <property type="protein sequence ID" value="QIK39371.1"/>
    <property type="molecule type" value="Genomic_DNA"/>
</dbReference>
<evidence type="ECO:0000256" key="2">
    <source>
        <dbReference type="ARBA" id="ARBA00022801"/>
    </source>
</evidence>
<dbReference type="NCBIfam" id="NF011987">
    <property type="entry name" value="PRK15446.2-3"/>
    <property type="match status" value="1"/>
</dbReference>
<proteinExistence type="inferred from homology"/>
<evidence type="ECO:0000313" key="5">
    <source>
        <dbReference type="Proteomes" id="UP000500791"/>
    </source>
</evidence>
<dbReference type="SUPFAM" id="SSF51338">
    <property type="entry name" value="Composite domain of metallo-dependent hydrolases"/>
    <property type="match status" value="1"/>
</dbReference>
<evidence type="ECO:0000256" key="1">
    <source>
        <dbReference type="ARBA" id="ARBA00010716"/>
    </source>
</evidence>
<dbReference type="PANTHER" id="PTHR11113">
    <property type="entry name" value="N-ACETYLGLUCOSAMINE-6-PHOSPHATE DEACETYLASE"/>
    <property type="match status" value="1"/>
</dbReference>
<dbReference type="Pfam" id="PF07969">
    <property type="entry name" value="Amidohydro_3"/>
    <property type="match status" value="1"/>
</dbReference>
<gene>
    <name evidence="4" type="ORF">G8E03_00525</name>
</gene>
<evidence type="ECO:0000313" key="4">
    <source>
        <dbReference type="EMBL" id="QIK39371.1"/>
    </source>
</evidence>
<dbReference type="SUPFAM" id="SSF51556">
    <property type="entry name" value="Metallo-dependent hydrolases"/>
    <property type="match status" value="1"/>
</dbReference>
<comment type="similarity">
    <text evidence="1">Belongs to the metallo-dependent hydrolases superfamily. NagA family.</text>
</comment>
<dbReference type="InterPro" id="IPR032466">
    <property type="entry name" value="Metal_Hydrolase"/>
</dbReference>
<organism evidence="4 5">
    <name type="scientific">Pontivivens nitratireducens</name>
    <dbReference type="NCBI Taxonomy" id="2758038"/>
    <lineage>
        <taxon>Bacteria</taxon>
        <taxon>Pseudomonadati</taxon>
        <taxon>Pseudomonadota</taxon>
        <taxon>Alphaproteobacteria</taxon>
        <taxon>Rhodobacterales</taxon>
        <taxon>Paracoccaceae</taxon>
        <taxon>Pontivivens</taxon>
    </lineage>
</organism>
<dbReference type="RefSeq" id="WP_166187406.1">
    <property type="nucleotide sequence ID" value="NZ_CP049811.1"/>
</dbReference>
<dbReference type="InterPro" id="IPR011059">
    <property type="entry name" value="Metal-dep_hydrolase_composite"/>
</dbReference>
<dbReference type="GO" id="GO:0006046">
    <property type="term" value="P:N-acetylglucosamine catabolic process"/>
    <property type="evidence" value="ECO:0007669"/>
    <property type="project" value="TreeGrafter"/>
</dbReference>
<protein>
    <submittedName>
        <fullName evidence="4">Alpha-D-ribose 1-methylphosphonate 5-triphosphate diphosphatase</fullName>
        <ecNumber evidence="4">3.6.1.63</ecNumber>
    </submittedName>
</protein>
<keyword evidence="5" id="KW-1185">Reference proteome</keyword>
<accession>A0A6G7VH76</accession>
<dbReference type="GO" id="GO:0008448">
    <property type="term" value="F:N-acetylglucosamine-6-phosphate deacetylase activity"/>
    <property type="evidence" value="ECO:0007669"/>
    <property type="project" value="TreeGrafter"/>
</dbReference>
<dbReference type="AlphaFoldDB" id="A0A6G7VH76"/>
<evidence type="ECO:0000259" key="3">
    <source>
        <dbReference type="Pfam" id="PF07969"/>
    </source>
</evidence>
<keyword evidence="2 4" id="KW-0378">Hydrolase</keyword>
<dbReference type="KEGG" id="mon:G8E03_00525"/>
<dbReference type="Gene3D" id="2.30.40.10">
    <property type="entry name" value="Urease, subunit C, domain 1"/>
    <property type="match status" value="1"/>
</dbReference>
<dbReference type="EC" id="3.6.1.63" evidence="4"/>
<sequence length="406" mass="43201">MRCILCDASGSPSFQRIGAFPIPVSSQIRTEDEGAPALRLVGARALFDLHTEPAEISIVGGRIAASGGRDVDLSGCLLLPGIVDLHGDAFDRHVAPRRGMVRTPADGLPMLSSELAACGITTAYLAQFWSWEGGMRSPDFAKALAHALADWRGDVDLRMQLRIETHMIADFNAIARFVRKAGIDYVVFNDHLPHAALAREVIPQRLTGAALRAKRSPEAHLRLIRTLAANAPQVPVALARLIAELPPIRLGSHDDTSATVRETFAGMGVAIAEFPLVPEAAHGVAQGAVILGAPNVVRGRSHGRGPSAIDLIGQGKCTALTSDYHYPAPLQAVHRLVAGGMALGQAWSYVSANPARLMGLSDRGKIAIGARADLVVLNADNLSLMATFAAGRPVWMHPDMATRLLR</sequence>